<sequence length="287" mass="31868">MKRWVWAVVAVVVAVLVGGYAYSNHQITENQYRTEMSNGKSAIQDKQYTKAESHFENALKRKTNDSAAQRYLDQTQAFVSGKNAMTDRHFQSAKDYFTTVKNTQNTSGILVSRAKSRLKTLKIVMANVKKYNKLYSEAVTQNKAMEYEASNNTLNQLFSDTEFSKAYYKNIYEKAKNLQEANNKGMTGESSTPSTNSSSSSSSTALTESEKQAADAYQGSNEYTVPKSQTQINGQTITAAQINDARSTLQSVGVQPGQFSDQDIRTGLIAANKQGISFKAYAEKTYK</sequence>
<evidence type="ECO:0000313" key="2">
    <source>
        <dbReference type="EMBL" id="GAK47633.1"/>
    </source>
</evidence>
<dbReference type="STRING" id="1291743.LOSG293_090580"/>
<organism evidence="2 3">
    <name type="scientific">Secundilactobacillus oryzae JCM 18671</name>
    <dbReference type="NCBI Taxonomy" id="1291743"/>
    <lineage>
        <taxon>Bacteria</taxon>
        <taxon>Bacillati</taxon>
        <taxon>Bacillota</taxon>
        <taxon>Bacilli</taxon>
        <taxon>Lactobacillales</taxon>
        <taxon>Lactobacillaceae</taxon>
        <taxon>Secundilactobacillus</taxon>
    </lineage>
</organism>
<accession>A0A081BHW5</accession>
<dbReference type="RefSeq" id="WP_034527132.1">
    <property type="nucleotide sequence ID" value="NZ_BBAZ01000009.1"/>
</dbReference>
<dbReference type="AlphaFoldDB" id="A0A081BHW5"/>
<reference evidence="2" key="1">
    <citation type="journal article" date="2014" name="Genome Announc.">
        <title>Draft Genome Sequence of Lactobacillus oryzae Strain SG293T.</title>
        <authorList>
            <person name="Tanizawa Y."/>
            <person name="Fujisawa T."/>
            <person name="Mochizuki T."/>
            <person name="Kaminuma E."/>
            <person name="Nakamura Y."/>
            <person name="Tohno M."/>
        </authorList>
    </citation>
    <scope>NUCLEOTIDE SEQUENCE [LARGE SCALE GENOMIC DNA]</scope>
    <source>
        <strain evidence="2">SG293</strain>
    </source>
</reference>
<dbReference type="OrthoDB" id="2249726at2"/>
<feature type="compositionally biased region" description="Polar residues" evidence="1">
    <location>
        <begin position="218"/>
        <end position="229"/>
    </location>
</feature>
<protein>
    <submittedName>
        <fullName evidence="2">Uncharacterized protein</fullName>
    </submittedName>
</protein>
<dbReference type="EMBL" id="BBJM01000009">
    <property type="protein sequence ID" value="GAK47633.1"/>
    <property type="molecule type" value="Genomic_DNA"/>
</dbReference>
<name>A0A081BHW5_9LACO</name>
<keyword evidence="3" id="KW-1185">Reference proteome</keyword>
<comment type="caution">
    <text evidence="2">The sequence shown here is derived from an EMBL/GenBank/DDBJ whole genome shotgun (WGS) entry which is preliminary data.</text>
</comment>
<feature type="compositionally biased region" description="Low complexity" evidence="1">
    <location>
        <begin position="187"/>
        <end position="207"/>
    </location>
</feature>
<evidence type="ECO:0000313" key="3">
    <source>
        <dbReference type="Proteomes" id="UP000028700"/>
    </source>
</evidence>
<gene>
    <name evidence="2" type="ORF">LOSG293_090580</name>
</gene>
<dbReference type="Proteomes" id="UP000028700">
    <property type="component" value="Unassembled WGS sequence"/>
</dbReference>
<feature type="region of interest" description="Disordered" evidence="1">
    <location>
        <begin position="183"/>
        <end position="229"/>
    </location>
</feature>
<dbReference type="eggNOG" id="ENOG5033C2F">
    <property type="taxonomic scope" value="Bacteria"/>
</dbReference>
<proteinExistence type="predicted"/>
<evidence type="ECO:0000256" key="1">
    <source>
        <dbReference type="SAM" id="MobiDB-lite"/>
    </source>
</evidence>